<gene>
    <name evidence="5" type="ORF">E1181_15355</name>
</gene>
<dbReference type="GO" id="GO:0016491">
    <property type="term" value="F:oxidoreductase activity"/>
    <property type="evidence" value="ECO:0007669"/>
    <property type="project" value="UniProtKB-KW"/>
</dbReference>
<dbReference type="Gene3D" id="3.40.50.720">
    <property type="entry name" value="NAD(P)-binding Rossmann-like Domain"/>
    <property type="match status" value="1"/>
</dbReference>
<dbReference type="SUPFAM" id="SSF51735">
    <property type="entry name" value="NAD(P)-binding Rossmann-fold domains"/>
    <property type="match status" value="1"/>
</dbReference>
<comment type="similarity">
    <text evidence="1 4">Belongs to the short-chain dehydrogenases/reductases (SDR) family.</text>
</comment>
<dbReference type="PRINTS" id="PR00081">
    <property type="entry name" value="GDHRDH"/>
</dbReference>
<comment type="caution">
    <text evidence="5">The sequence shown here is derived from an EMBL/GenBank/DDBJ whole genome shotgun (WGS) entry which is preliminary data.</text>
</comment>
<accession>A0A4R4VXS8</accession>
<evidence type="ECO:0000256" key="2">
    <source>
        <dbReference type="ARBA" id="ARBA00023002"/>
    </source>
</evidence>
<protein>
    <submittedName>
        <fullName evidence="5">NAD(P)-dependent oxidoreductase</fullName>
    </submittedName>
</protein>
<keyword evidence="6" id="KW-1185">Reference proteome</keyword>
<dbReference type="NCBIfam" id="TIGR03971">
    <property type="entry name" value="SDR_subfam_1"/>
    <property type="match status" value="1"/>
</dbReference>
<dbReference type="PANTHER" id="PTHR24321">
    <property type="entry name" value="DEHYDROGENASES, SHORT CHAIN"/>
    <property type="match status" value="1"/>
</dbReference>
<name>A0A4R4VXS8_9PSEU</name>
<dbReference type="Proteomes" id="UP000295674">
    <property type="component" value="Unassembled WGS sequence"/>
</dbReference>
<reference evidence="5 6" key="1">
    <citation type="submission" date="2019-03" db="EMBL/GenBank/DDBJ databases">
        <title>Draft genome sequences of novel Actinobacteria.</title>
        <authorList>
            <person name="Sahin N."/>
            <person name="Ay H."/>
            <person name="Saygin H."/>
        </authorList>
    </citation>
    <scope>NUCLEOTIDE SEQUENCE [LARGE SCALE GENOMIC DNA]</scope>
    <source>
        <strain evidence="5 6">16K309</strain>
    </source>
</reference>
<dbReference type="OrthoDB" id="3206777at2"/>
<dbReference type="NCBIfam" id="NF009467">
    <property type="entry name" value="PRK12826.1-3"/>
    <property type="match status" value="1"/>
</dbReference>
<dbReference type="InterPro" id="IPR023985">
    <property type="entry name" value="SDR_subfam_1"/>
</dbReference>
<proteinExistence type="inferred from homology"/>
<keyword evidence="2" id="KW-0560">Oxidoreductase</keyword>
<dbReference type="PANTHER" id="PTHR24321:SF8">
    <property type="entry name" value="ESTRADIOL 17-BETA-DEHYDROGENASE 8-RELATED"/>
    <property type="match status" value="1"/>
</dbReference>
<dbReference type="PRINTS" id="PR00080">
    <property type="entry name" value="SDRFAMILY"/>
</dbReference>
<dbReference type="FunFam" id="3.40.50.720:FF:000084">
    <property type="entry name" value="Short-chain dehydrogenase reductase"/>
    <property type="match status" value="1"/>
</dbReference>
<evidence type="ECO:0000313" key="5">
    <source>
        <dbReference type="EMBL" id="TDD05300.1"/>
    </source>
</evidence>
<dbReference type="InterPro" id="IPR020904">
    <property type="entry name" value="Sc_DH/Rdtase_CS"/>
</dbReference>
<dbReference type="Pfam" id="PF00106">
    <property type="entry name" value="adh_short"/>
    <property type="match status" value="1"/>
</dbReference>
<dbReference type="RefSeq" id="WP_132675341.1">
    <property type="nucleotide sequence ID" value="NZ_SMKS01000024.1"/>
</dbReference>
<evidence type="ECO:0000313" key="6">
    <source>
        <dbReference type="Proteomes" id="UP000295674"/>
    </source>
</evidence>
<evidence type="ECO:0000256" key="1">
    <source>
        <dbReference type="ARBA" id="ARBA00006484"/>
    </source>
</evidence>
<organism evidence="5 6">
    <name type="scientific">Saccharopolyspora terrae</name>
    <dbReference type="NCBI Taxonomy" id="2530384"/>
    <lineage>
        <taxon>Bacteria</taxon>
        <taxon>Bacillati</taxon>
        <taxon>Actinomycetota</taxon>
        <taxon>Actinomycetes</taxon>
        <taxon>Pseudonocardiales</taxon>
        <taxon>Pseudonocardiaceae</taxon>
        <taxon>Saccharopolyspora</taxon>
    </lineage>
</organism>
<keyword evidence="3" id="KW-0520">NAD</keyword>
<dbReference type="InterPro" id="IPR002347">
    <property type="entry name" value="SDR_fam"/>
</dbReference>
<dbReference type="EMBL" id="SMKS01000024">
    <property type="protein sequence ID" value="TDD05300.1"/>
    <property type="molecule type" value="Genomic_DNA"/>
</dbReference>
<dbReference type="InterPro" id="IPR036291">
    <property type="entry name" value="NAD(P)-bd_dom_sf"/>
</dbReference>
<dbReference type="PROSITE" id="PS00061">
    <property type="entry name" value="ADH_SHORT"/>
    <property type="match status" value="1"/>
</dbReference>
<dbReference type="AlphaFoldDB" id="A0A4R4VXS8"/>
<dbReference type="CDD" id="cd05233">
    <property type="entry name" value="SDR_c"/>
    <property type="match status" value="1"/>
</dbReference>
<sequence>MPSASSTRGTGTSATGKLDGQVAFITGAGRGQGRSHAVRLASEGADIIATDAPAPVGSVRYPLATAADLAETVRQVEAVGRRVVARTADVRDSTALAEAAQAGVDEFGRLDVVLANAGIFSAEPTLSMSDETWQDMIDINLTGVFKTIKATVPHVIEGGRGGSVVITSSLAALHVNDNTAHYSAAKSGLVMMMKVLAKELAPHRIRVNTVHPTTVGTDMIHNDAIYGLFRPDLENPTREDFEDVVRGINRLPVASLEPEDVTNTVLHLVSDDSRYITGTTIPIDAGAGL</sequence>
<evidence type="ECO:0000256" key="4">
    <source>
        <dbReference type="RuleBase" id="RU000363"/>
    </source>
</evidence>
<evidence type="ECO:0000256" key="3">
    <source>
        <dbReference type="ARBA" id="ARBA00023027"/>
    </source>
</evidence>